<dbReference type="GO" id="GO:0008725">
    <property type="term" value="F:DNA-3-methyladenine glycosylase activity"/>
    <property type="evidence" value="ECO:0007669"/>
    <property type="project" value="UniProtKB-EC"/>
</dbReference>
<dbReference type="InterPro" id="IPR005019">
    <property type="entry name" value="Adenine_glyco"/>
</dbReference>
<dbReference type="EC" id="3.2.2.20" evidence="8"/>
<evidence type="ECO:0000256" key="5">
    <source>
        <dbReference type="ARBA" id="ARBA00023204"/>
    </source>
</evidence>
<dbReference type="KEGG" id="mpad:KEF85_10165"/>
<evidence type="ECO:0000256" key="7">
    <source>
        <dbReference type="ARBA" id="ARBA00057608"/>
    </source>
</evidence>
<feature type="binding site" evidence="9">
    <location>
        <position position="17"/>
    </location>
    <ligand>
        <name>Zn(2+)</name>
        <dbReference type="ChEBI" id="CHEBI:29105"/>
    </ligand>
</feature>
<dbReference type="PANTHER" id="PTHR30037:SF4">
    <property type="entry name" value="DNA-3-METHYLADENINE GLYCOSYLASE I"/>
    <property type="match status" value="1"/>
</dbReference>
<gene>
    <name evidence="10" type="ORF">KEF85_10165</name>
</gene>
<comment type="catalytic activity">
    <reaction evidence="6">
        <text>Hydrolysis of alkylated DNA, releasing 3-methyladenine.</text>
        <dbReference type="EC" id="3.2.2.20"/>
    </reaction>
</comment>
<reference evidence="10" key="1">
    <citation type="submission" date="2021-04" db="EMBL/GenBank/DDBJ databases">
        <title>Draft genome sequence data of methanotrophic Methylovulum sp. strain S1L and Methylomonas sp. strain S2AM isolated from boreal lake water columns.</title>
        <authorList>
            <person name="Rissanen A.J."/>
            <person name="Mangayil R."/>
            <person name="Svenning M.M."/>
            <person name="Khanongnuch R."/>
        </authorList>
    </citation>
    <scope>NUCLEOTIDE SEQUENCE</scope>
    <source>
        <strain evidence="10">S2AM</strain>
    </source>
</reference>
<comment type="function">
    <text evidence="7">Hydrolysis of the deoxyribose N-glycosidic bond to excise 3-methyladenine from the damaged DNA polymer formed by alkylation lesions.</text>
</comment>
<accession>A0A975R910</accession>
<keyword evidence="5" id="KW-0234">DNA repair</keyword>
<sequence>MQKCIWALASAAEEQYHDQEWGVPLYDDHKLFEFLILEGAQAGLSWRTILNKRDSYRLAFDQFDAQKMAAYDETKLAELQLNPGIIRNRLKIRAAALNAQAFVNIQAQYGSFAEYIWQFVDGKPRQNHWQSHADIPAFSPESEHMSKALTKQGFKFVGKTICYAYMQAVGMVNDHTVTCYRHSQLS</sequence>
<keyword evidence="1 9" id="KW-0479">Metal-binding</keyword>
<keyword evidence="2" id="KW-0227">DNA damage</keyword>
<protein>
    <recommendedName>
        <fullName evidence="8">DNA-3-methyladenine glycosylase I</fullName>
        <ecNumber evidence="8">3.2.2.20</ecNumber>
    </recommendedName>
</protein>
<keyword evidence="4 9" id="KW-0862">Zinc</keyword>
<feature type="binding site" evidence="9">
    <location>
        <position position="175"/>
    </location>
    <ligand>
        <name>Zn(2+)</name>
        <dbReference type="ChEBI" id="CHEBI:29105"/>
    </ligand>
</feature>
<dbReference type="Gene3D" id="1.10.340.30">
    <property type="entry name" value="Hypothetical protein, domain 2"/>
    <property type="match status" value="1"/>
</dbReference>
<dbReference type="SUPFAM" id="SSF48150">
    <property type="entry name" value="DNA-glycosylase"/>
    <property type="match status" value="1"/>
</dbReference>
<dbReference type="InterPro" id="IPR052891">
    <property type="entry name" value="DNA-3mA_glycosylase"/>
</dbReference>
<evidence type="ECO:0000256" key="3">
    <source>
        <dbReference type="ARBA" id="ARBA00022801"/>
    </source>
</evidence>
<name>A0A975R910_9GAMM</name>
<dbReference type="AlphaFoldDB" id="A0A975R910"/>
<evidence type="ECO:0000313" key="11">
    <source>
        <dbReference type="Proteomes" id="UP000676649"/>
    </source>
</evidence>
<evidence type="ECO:0000256" key="8">
    <source>
        <dbReference type="ARBA" id="ARBA00066766"/>
    </source>
</evidence>
<evidence type="ECO:0000256" key="6">
    <source>
        <dbReference type="ARBA" id="ARBA00052558"/>
    </source>
</evidence>
<feature type="binding site" evidence="9">
    <location>
        <position position="4"/>
    </location>
    <ligand>
        <name>Zn(2+)</name>
        <dbReference type="ChEBI" id="CHEBI:29105"/>
    </ligand>
</feature>
<dbReference type="GO" id="GO:0046872">
    <property type="term" value="F:metal ion binding"/>
    <property type="evidence" value="ECO:0007669"/>
    <property type="project" value="UniProtKB-KW"/>
</dbReference>
<dbReference type="Proteomes" id="UP000676649">
    <property type="component" value="Chromosome"/>
</dbReference>
<dbReference type="EMBL" id="CP073754">
    <property type="protein sequence ID" value="QWF69739.1"/>
    <property type="molecule type" value="Genomic_DNA"/>
</dbReference>
<keyword evidence="11" id="KW-1185">Reference proteome</keyword>
<dbReference type="FunFam" id="1.10.340.30:FF:000009">
    <property type="entry name" value="DNA-3-methyladenine glycosylase I"/>
    <property type="match status" value="1"/>
</dbReference>
<keyword evidence="3" id="KW-0378">Hydrolase</keyword>
<proteinExistence type="predicted"/>
<dbReference type="InterPro" id="IPR011257">
    <property type="entry name" value="DNA_glycosylase"/>
</dbReference>
<dbReference type="GO" id="GO:0006284">
    <property type="term" value="P:base-excision repair"/>
    <property type="evidence" value="ECO:0007669"/>
    <property type="project" value="InterPro"/>
</dbReference>
<evidence type="ECO:0000256" key="9">
    <source>
        <dbReference type="PIRSR" id="PIRSR605019-1"/>
    </source>
</evidence>
<dbReference type="PANTHER" id="PTHR30037">
    <property type="entry name" value="DNA-3-METHYLADENINE GLYCOSYLASE 1"/>
    <property type="match status" value="1"/>
</dbReference>
<evidence type="ECO:0000256" key="2">
    <source>
        <dbReference type="ARBA" id="ARBA00022763"/>
    </source>
</evidence>
<feature type="binding site" evidence="9">
    <location>
        <position position="179"/>
    </location>
    <ligand>
        <name>Zn(2+)</name>
        <dbReference type="ChEBI" id="CHEBI:29105"/>
    </ligand>
</feature>
<organism evidence="10 11">
    <name type="scientific">Methylomonas paludis</name>
    <dbReference type="NCBI Taxonomy" id="1173101"/>
    <lineage>
        <taxon>Bacteria</taxon>
        <taxon>Pseudomonadati</taxon>
        <taxon>Pseudomonadota</taxon>
        <taxon>Gammaproteobacteria</taxon>
        <taxon>Methylococcales</taxon>
        <taxon>Methylococcaceae</taxon>
        <taxon>Methylomonas</taxon>
    </lineage>
</organism>
<evidence type="ECO:0000313" key="10">
    <source>
        <dbReference type="EMBL" id="QWF69739.1"/>
    </source>
</evidence>
<dbReference type="Pfam" id="PF03352">
    <property type="entry name" value="Adenine_glyco"/>
    <property type="match status" value="1"/>
</dbReference>
<evidence type="ECO:0000256" key="1">
    <source>
        <dbReference type="ARBA" id="ARBA00022723"/>
    </source>
</evidence>
<evidence type="ECO:0000256" key="4">
    <source>
        <dbReference type="ARBA" id="ARBA00022833"/>
    </source>
</evidence>
<dbReference type="RefSeq" id="WP_215580147.1">
    <property type="nucleotide sequence ID" value="NZ_CP073754.1"/>
</dbReference>